<protein>
    <submittedName>
        <fullName evidence="2">HD-GYP domain-containing protein</fullName>
    </submittedName>
</protein>
<dbReference type="SMART" id="SM00471">
    <property type="entry name" value="HDc"/>
    <property type="match status" value="1"/>
</dbReference>
<dbReference type="CDD" id="cd00077">
    <property type="entry name" value="HDc"/>
    <property type="match status" value="1"/>
</dbReference>
<accession>A0A9X3WI35</accession>
<comment type="caution">
    <text evidence="2">The sequence shown here is derived from an EMBL/GenBank/DDBJ whole genome shotgun (WGS) entry which is preliminary data.</text>
</comment>
<dbReference type="EMBL" id="JAMQJZ010000005">
    <property type="protein sequence ID" value="MDC3420372.1"/>
    <property type="molecule type" value="Genomic_DNA"/>
</dbReference>
<gene>
    <name evidence="2" type="ORF">NC661_08340</name>
</gene>
<sequence>MRLVATKTIRDGSELAKTIYNDNGQVLIQRDIKLTKRMLKRLQDLGITYVYIKDAFTEDIIIDPPIPEELRIEAVQMVRTSFDEIRKQGFNRNAYLFEKTSAKMADMVGNIVNEVSNRDEVISIMSDILISDDYIFSHSINVTIYALAIASELNYSPKKIEHIGLGAMLHDVGKVFIPEPILNKAGRLTNHEFDIIKTHSEEGFNFLRKASTVPLLVAHCAYQHHERLDGSGYPRGIMENDIHPYGKLLAVADVFDAVTSNRVYRDAMLPHEGLEILYSGSGTLFDRGMVEAFRKTIAVYPNGIEVELSDGREGIVVKQNKNLYERPVIRIIREFGQDVKPYDIDLAKVLNVMIVNCDLGVVNKV</sequence>
<proteinExistence type="predicted"/>
<name>A0A9X3WI35_9BACI</name>
<organism evidence="2 3">
    <name type="scientific">Aquibacillus koreensis</name>
    <dbReference type="NCBI Taxonomy" id="279446"/>
    <lineage>
        <taxon>Bacteria</taxon>
        <taxon>Bacillati</taxon>
        <taxon>Bacillota</taxon>
        <taxon>Bacilli</taxon>
        <taxon>Bacillales</taxon>
        <taxon>Bacillaceae</taxon>
        <taxon>Aquibacillus</taxon>
    </lineage>
</organism>
<reference evidence="2" key="1">
    <citation type="submission" date="2022-06" db="EMBL/GenBank/DDBJ databases">
        <title>Aquibacillus sp. a new bacterium isolated from soil saline samples.</title>
        <authorList>
            <person name="Galisteo C."/>
            <person name="De La Haba R."/>
            <person name="Sanchez-Porro C."/>
            <person name="Ventosa A."/>
        </authorList>
    </citation>
    <scope>NUCLEOTIDE SEQUENCE</scope>
    <source>
        <strain evidence="2">JCM 12387</strain>
    </source>
</reference>
<dbReference type="Pfam" id="PF13487">
    <property type="entry name" value="HD_5"/>
    <property type="match status" value="1"/>
</dbReference>
<dbReference type="PANTHER" id="PTHR43155:SF2">
    <property type="entry name" value="CYCLIC DI-GMP PHOSPHODIESTERASE PA4108"/>
    <property type="match status" value="1"/>
</dbReference>
<dbReference type="AlphaFoldDB" id="A0A9X3WI35"/>
<dbReference type="InterPro" id="IPR037522">
    <property type="entry name" value="HD_GYP_dom"/>
</dbReference>
<keyword evidence="3" id="KW-1185">Reference proteome</keyword>
<dbReference type="SUPFAM" id="SSF109604">
    <property type="entry name" value="HD-domain/PDEase-like"/>
    <property type="match status" value="1"/>
</dbReference>
<dbReference type="NCBIfam" id="TIGR00277">
    <property type="entry name" value="HDIG"/>
    <property type="match status" value="1"/>
</dbReference>
<dbReference type="RefSeq" id="WP_259869002.1">
    <property type="nucleotide sequence ID" value="NZ_JAMQJZ010000005.1"/>
</dbReference>
<dbReference type="Gene3D" id="1.10.3210.10">
    <property type="entry name" value="Hypothetical protein af1432"/>
    <property type="match status" value="1"/>
</dbReference>
<dbReference type="Proteomes" id="UP001145072">
    <property type="component" value="Unassembled WGS sequence"/>
</dbReference>
<dbReference type="PANTHER" id="PTHR43155">
    <property type="entry name" value="CYCLIC DI-GMP PHOSPHODIESTERASE PA4108-RELATED"/>
    <property type="match status" value="1"/>
</dbReference>
<dbReference type="PROSITE" id="PS51832">
    <property type="entry name" value="HD_GYP"/>
    <property type="match status" value="1"/>
</dbReference>
<evidence type="ECO:0000313" key="3">
    <source>
        <dbReference type="Proteomes" id="UP001145072"/>
    </source>
</evidence>
<feature type="domain" description="HD-GYP" evidence="1">
    <location>
        <begin position="113"/>
        <end position="309"/>
    </location>
</feature>
<dbReference type="InterPro" id="IPR003607">
    <property type="entry name" value="HD/PDEase_dom"/>
</dbReference>
<dbReference type="InterPro" id="IPR006675">
    <property type="entry name" value="HDIG_dom"/>
</dbReference>
<evidence type="ECO:0000259" key="1">
    <source>
        <dbReference type="PROSITE" id="PS51832"/>
    </source>
</evidence>
<evidence type="ECO:0000313" key="2">
    <source>
        <dbReference type="EMBL" id="MDC3420372.1"/>
    </source>
</evidence>